<dbReference type="SUPFAM" id="SSF55831">
    <property type="entry name" value="Thymidylate synthase/dCMP hydroxymethylase"/>
    <property type="match status" value="1"/>
</dbReference>
<gene>
    <name evidence="4" type="ORF">I553_1365</name>
</gene>
<keyword evidence="2" id="KW-0808">Transferase</keyword>
<keyword evidence="1" id="KW-0489">Methyltransferase</keyword>
<dbReference type="PANTHER" id="PTHR11548:SF9">
    <property type="entry name" value="THYMIDYLATE SYNTHASE"/>
    <property type="match status" value="1"/>
</dbReference>
<dbReference type="InterPro" id="IPR023451">
    <property type="entry name" value="Thymidate_synth/dCMP_Mease_dom"/>
</dbReference>
<dbReference type="AlphaFoldDB" id="X8CHG1"/>
<dbReference type="PANTHER" id="PTHR11548">
    <property type="entry name" value="THYMIDYLATE SYNTHASE 1"/>
    <property type="match status" value="1"/>
</dbReference>
<evidence type="ECO:0000313" key="4">
    <source>
        <dbReference type="EMBL" id="EUA54730.1"/>
    </source>
</evidence>
<name>X8CHG1_MYCXE</name>
<dbReference type="InterPro" id="IPR045097">
    <property type="entry name" value="Thymidate_synth/dCMP_Mease"/>
</dbReference>
<dbReference type="GO" id="GO:0004799">
    <property type="term" value="F:thymidylate synthase activity"/>
    <property type="evidence" value="ECO:0007669"/>
    <property type="project" value="TreeGrafter"/>
</dbReference>
<dbReference type="GO" id="GO:0032259">
    <property type="term" value="P:methylation"/>
    <property type="evidence" value="ECO:0007669"/>
    <property type="project" value="UniProtKB-KW"/>
</dbReference>
<dbReference type="PATRIC" id="fig|1299334.3.peg.3176"/>
<organism evidence="4">
    <name type="scientific">Mycobacterium xenopi 4042</name>
    <dbReference type="NCBI Taxonomy" id="1299334"/>
    <lineage>
        <taxon>Bacteria</taxon>
        <taxon>Bacillati</taxon>
        <taxon>Actinomycetota</taxon>
        <taxon>Actinomycetes</taxon>
        <taxon>Mycobacteriales</taxon>
        <taxon>Mycobacteriaceae</taxon>
        <taxon>Mycobacterium</taxon>
    </lineage>
</organism>
<evidence type="ECO:0000259" key="3">
    <source>
        <dbReference type="Pfam" id="PF00303"/>
    </source>
</evidence>
<protein>
    <submittedName>
        <fullName evidence="4">Thymidylate synthase family protein</fullName>
    </submittedName>
</protein>
<dbReference type="EMBL" id="JAOB01000032">
    <property type="protein sequence ID" value="EUA54730.1"/>
    <property type="molecule type" value="Genomic_DNA"/>
</dbReference>
<dbReference type="Gene3D" id="3.30.572.10">
    <property type="entry name" value="Thymidylate synthase/dCMP hydroxymethylase domain"/>
    <property type="match status" value="1"/>
</dbReference>
<feature type="domain" description="Thymidylate synthase/dCMP hydroxymethylase" evidence="3">
    <location>
        <begin position="1"/>
        <end position="60"/>
    </location>
</feature>
<dbReference type="GO" id="GO:0005829">
    <property type="term" value="C:cytosol"/>
    <property type="evidence" value="ECO:0007669"/>
    <property type="project" value="TreeGrafter"/>
</dbReference>
<proteinExistence type="predicted"/>
<comment type="caution">
    <text evidence="4">The sequence shown here is derived from an EMBL/GenBank/DDBJ whole genome shotgun (WGS) entry which is preliminary data.</text>
</comment>
<evidence type="ECO:0000256" key="2">
    <source>
        <dbReference type="ARBA" id="ARBA00022679"/>
    </source>
</evidence>
<dbReference type="InterPro" id="IPR036926">
    <property type="entry name" value="Thymidate_synth/dCMP_Mease_sf"/>
</dbReference>
<dbReference type="GO" id="GO:0006231">
    <property type="term" value="P:dTMP biosynthetic process"/>
    <property type="evidence" value="ECO:0007669"/>
    <property type="project" value="TreeGrafter"/>
</dbReference>
<reference evidence="4" key="1">
    <citation type="submission" date="2014-01" db="EMBL/GenBank/DDBJ databases">
        <authorList>
            <person name="Brown-Elliot B."/>
            <person name="Wallace R."/>
            <person name="Lenaerts A."/>
            <person name="Ordway D."/>
            <person name="DeGroote M.A."/>
            <person name="Parker T."/>
            <person name="Sizemore C."/>
            <person name="Tallon L.J."/>
            <person name="Sadzewicz L.K."/>
            <person name="Sengamalay N."/>
            <person name="Fraser C.M."/>
            <person name="Hine E."/>
            <person name="Shefchek K.A."/>
            <person name="Das S.P."/>
            <person name="Tettelin H."/>
        </authorList>
    </citation>
    <scope>NUCLEOTIDE SEQUENCE [LARGE SCALE GENOMIC DNA]</scope>
    <source>
        <strain evidence="4">4042</strain>
    </source>
</reference>
<evidence type="ECO:0000256" key="1">
    <source>
        <dbReference type="ARBA" id="ARBA00022603"/>
    </source>
</evidence>
<dbReference type="Pfam" id="PF00303">
    <property type="entry name" value="Thymidylat_synt"/>
    <property type="match status" value="1"/>
</dbReference>
<accession>X8CHG1</accession>
<sequence>MPFNIASYALLTHMMAAQADLDVGEFIWTGGDCHIYDNHVEQVRLQLSREPDHIRKLFWHIEIRYSITLMRTLSSKITIRTRRSRPRRHMTRADDDAERINEEEWRTWGTWA</sequence>